<gene>
    <name evidence="2" type="ORF">DWX94_11920</name>
</gene>
<dbReference type="SUPFAM" id="SSF101960">
    <property type="entry name" value="Stabilizer of iron transporter SufD"/>
    <property type="match status" value="1"/>
</dbReference>
<dbReference type="Pfam" id="PF01458">
    <property type="entry name" value="SUFBD_core"/>
    <property type="match status" value="1"/>
</dbReference>
<evidence type="ECO:0000313" key="2">
    <source>
        <dbReference type="EMBL" id="RGS38031.1"/>
    </source>
</evidence>
<reference evidence="2 3" key="1">
    <citation type="submission" date="2018-08" db="EMBL/GenBank/DDBJ databases">
        <title>A genome reference for cultivated species of the human gut microbiota.</title>
        <authorList>
            <person name="Zou Y."/>
            <person name="Xue W."/>
            <person name="Luo G."/>
        </authorList>
    </citation>
    <scope>NUCLEOTIDE SEQUENCE [LARGE SCALE GENOMIC DNA]</scope>
    <source>
        <strain evidence="2 3">AF22-21</strain>
    </source>
</reference>
<dbReference type="OrthoDB" id="9803529at2"/>
<feature type="domain" description="SUF system FeS cluster assembly SufBD core" evidence="1">
    <location>
        <begin position="94"/>
        <end position="322"/>
    </location>
</feature>
<dbReference type="GO" id="GO:0016226">
    <property type="term" value="P:iron-sulfur cluster assembly"/>
    <property type="evidence" value="ECO:0007669"/>
    <property type="project" value="InterPro"/>
</dbReference>
<dbReference type="InterPro" id="IPR055346">
    <property type="entry name" value="Fe-S_cluster_assembly_SufBD"/>
</dbReference>
<organism evidence="2 3">
    <name type="scientific">Coprococcus eutactus</name>
    <dbReference type="NCBI Taxonomy" id="33043"/>
    <lineage>
        <taxon>Bacteria</taxon>
        <taxon>Bacillati</taxon>
        <taxon>Bacillota</taxon>
        <taxon>Clostridia</taxon>
        <taxon>Lachnospirales</taxon>
        <taxon>Lachnospiraceae</taxon>
        <taxon>Coprococcus</taxon>
    </lineage>
</organism>
<accession>A0A3R5WII5</accession>
<dbReference type="InterPro" id="IPR037284">
    <property type="entry name" value="SUF_FeS_clus_asmbl_SufBD_sf"/>
</dbReference>
<comment type="caution">
    <text evidence="2">The sequence shown here is derived from an EMBL/GenBank/DDBJ whole genome shotgun (WGS) entry which is preliminary data.</text>
</comment>
<evidence type="ECO:0000259" key="1">
    <source>
        <dbReference type="Pfam" id="PF01458"/>
    </source>
</evidence>
<evidence type="ECO:0000313" key="3">
    <source>
        <dbReference type="Proteomes" id="UP000283295"/>
    </source>
</evidence>
<dbReference type="EMBL" id="QRVK01000040">
    <property type="protein sequence ID" value="RGS38031.1"/>
    <property type="molecule type" value="Genomic_DNA"/>
</dbReference>
<dbReference type="PANTHER" id="PTHR43575:SF1">
    <property type="entry name" value="PROTEIN ABCI7, CHLOROPLASTIC"/>
    <property type="match status" value="1"/>
</dbReference>
<dbReference type="AlphaFoldDB" id="A0A3R5WII5"/>
<proteinExistence type="predicted"/>
<sequence length="355" mass="38984">MENINEMKINRLPAKTWYWLRMNDTALNWNPDMTGCSVKIDGGKEADKQASDFDGIETGAGRDADVLFAQQAAGSVLVADETNKGQTVHVLINGTGANGSSGYVYVQADAGSDMTVIETFGENAEGGSLAFRTRFNIEKDAHIRLVQIFMQDENTTILNDVGSECAENGQFDVLQIFIGKGNLYNGVRTELIGKRASTNMDIGYLGQKKQVIDINLVVNHIGKKTNCSIQVDGTLKDAAQKIFRGSIDFKTGSSDSKGAETENVLLLGDDVVNKTIPLILCAEENVEGSHGATIGELDEDTLFYFASRGIDMETAEDMMTKGKMEVLYRKIQDEDTEKLVEKQLAEVMEYDRQEL</sequence>
<name>A0A3R5WII5_9FIRM</name>
<dbReference type="Proteomes" id="UP000283295">
    <property type="component" value="Unassembled WGS sequence"/>
</dbReference>
<protein>
    <submittedName>
        <fullName evidence="2">SufD family Fe-S cluster assembly protein</fullName>
    </submittedName>
</protein>
<dbReference type="PANTHER" id="PTHR43575">
    <property type="entry name" value="PROTEIN ABCI7, CHLOROPLASTIC"/>
    <property type="match status" value="1"/>
</dbReference>
<dbReference type="InterPro" id="IPR000825">
    <property type="entry name" value="SUF_FeS_clus_asmbl_SufBD_core"/>
</dbReference>